<dbReference type="Proteomes" id="UP000664132">
    <property type="component" value="Unassembled WGS sequence"/>
</dbReference>
<accession>A0A8H7T2C0</accession>
<protein>
    <submittedName>
        <fullName evidence="1">Uncharacterized protein</fullName>
    </submittedName>
</protein>
<gene>
    <name evidence="1" type="ORF">IFR04_012965</name>
</gene>
<name>A0A8H7T2C0_9HELO</name>
<evidence type="ECO:0000313" key="2">
    <source>
        <dbReference type="Proteomes" id="UP000664132"/>
    </source>
</evidence>
<sequence length="369" mass="40347">MAALRRKKWPIIGWSSFTGTSHLPPPLPGFSAEASENIRCIARLLEDVDQLVLDTLVAEKDVSGEIITELKSKVHEHSDADLLAYFADGGQYQWKMAFDVLLLLLDTSAGTNSYAYGRGKVKAFEFALALPDMVGKAQESCRLPPVVRYRLLMKADTLHSFLDTAETTLRDRYSMSSIRGTTLLAIGKTIGLQSDSCVDHGIASNEDGRNVKFIRFPTKDTPIPQYIGEISIAKPSTITALVCITSLICTTLQLLSFTSTPATSRLEPVPYHTPELLSIIQQFLMQSLGLFTLLAPALSSPKEQSTWTWTLSGSSFLLACATISVYLLFGNASSALLSCFASVIQTFVILQNVLKSADTGQAKDKEHVE</sequence>
<dbReference type="EMBL" id="JAFJYH010000290">
    <property type="protein sequence ID" value="KAG4413914.1"/>
    <property type="molecule type" value="Genomic_DNA"/>
</dbReference>
<evidence type="ECO:0000313" key="1">
    <source>
        <dbReference type="EMBL" id="KAG4413914.1"/>
    </source>
</evidence>
<proteinExistence type="predicted"/>
<comment type="caution">
    <text evidence="1">The sequence shown here is derived from an EMBL/GenBank/DDBJ whole genome shotgun (WGS) entry which is preliminary data.</text>
</comment>
<keyword evidence="2" id="KW-1185">Reference proteome</keyword>
<reference evidence="1" key="1">
    <citation type="submission" date="2021-02" db="EMBL/GenBank/DDBJ databases">
        <title>Genome sequence Cadophora malorum strain M34.</title>
        <authorList>
            <person name="Stefanovic E."/>
            <person name="Vu D."/>
            <person name="Scully C."/>
            <person name="Dijksterhuis J."/>
            <person name="Roader J."/>
            <person name="Houbraken J."/>
        </authorList>
    </citation>
    <scope>NUCLEOTIDE SEQUENCE</scope>
    <source>
        <strain evidence="1">M34</strain>
    </source>
</reference>
<dbReference type="OrthoDB" id="207120at2759"/>
<dbReference type="AlphaFoldDB" id="A0A8H7T2C0"/>
<organism evidence="1 2">
    <name type="scientific">Cadophora malorum</name>
    <dbReference type="NCBI Taxonomy" id="108018"/>
    <lineage>
        <taxon>Eukaryota</taxon>
        <taxon>Fungi</taxon>
        <taxon>Dikarya</taxon>
        <taxon>Ascomycota</taxon>
        <taxon>Pezizomycotina</taxon>
        <taxon>Leotiomycetes</taxon>
        <taxon>Helotiales</taxon>
        <taxon>Ploettnerulaceae</taxon>
        <taxon>Cadophora</taxon>
    </lineage>
</organism>